<organism evidence="1 2">
    <name type="scientific">Citrus x changshan-huyou</name>
    <dbReference type="NCBI Taxonomy" id="2935761"/>
    <lineage>
        <taxon>Eukaryota</taxon>
        <taxon>Viridiplantae</taxon>
        <taxon>Streptophyta</taxon>
        <taxon>Embryophyta</taxon>
        <taxon>Tracheophyta</taxon>
        <taxon>Spermatophyta</taxon>
        <taxon>Magnoliopsida</taxon>
        <taxon>eudicotyledons</taxon>
        <taxon>Gunneridae</taxon>
        <taxon>Pentapetalae</taxon>
        <taxon>rosids</taxon>
        <taxon>malvids</taxon>
        <taxon>Sapindales</taxon>
        <taxon>Rutaceae</taxon>
        <taxon>Aurantioideae</taxon>
        <taxon>Citrus</taxon>
    </lineage>
</organism>
<accession>A0AAP0QZJ6</accession>
<sequence>MINQSTIFPFPAQASGDDDLYCRQCYCCVSTILAMINKVCKSEDGDVTAQRKSRKRKLVLQLQLAKNRASFIANYFGQTNVTNDVYGTWKLTN</sequence>
<proteinExistence type="predicted"/>
<reference evidence="1 2" key="1">
    <citation type="submission" date="2024-05" db="EMBL/GenBank/DDBJ databases">
        <title>Haplotype-resolved chromosome-level genome assembly of Huyou (Citrus changshanensis).</title>
        <authorList>
            <person name="Miao C."/>
            <person name="Chen W."/>
            <person name="Wu Y."/>
            <person name="Wang L."/>
            <person name="Zhao S."/>
            <person name="Grierson D."/>
            <person name="Xu C."/>
            <person name="Chen K."/>
        </authorList>
    </citation>
    <scope>NUCLEOTIDE SEQUENCE [LARGE SCALE GENOMIC DNA]</scope>
    <source>
        <strain evidence="1">01-14</strain>
        <tissue evidence="1">Leaf</tissue>
    </source>
</reference>
<comment type="caution">
    <text evidence="1">The sequence shown here is derived from an EMBL/GenBank/DDBJ whole genome shotgun (WGS) entry which is preliminary data.</text>
</comment>
<gene>
    <name evidence="1" type="ORF">WN944_021234</name>
</gene>
<dbReference type="AlphaFoldDB" id="A0AAP0QZJ6"/>
<dbReference type="EMBL" id="JBCGBO010000001">
    <property type="protein sequence ID" value="KAK9228285.1"/>
    <property type="molecule type" value="Genomic_DNA"/>
</dbReference>
<name>A0AAP0QZJ6_9ROSI</name>
<evidence type="ECO:0000313" key="1">
    <source>
        <dbReference type="EMBL" id="KAK9228285.1"/>
    </source>
</evidence>
<keyword evidence="2" id="KW-1185">Reference proteome</keyword>
<evidence type="ECO:0000313" key="2">
    <source>
        <dbReference type="Proteomes" id="UP001428341"/>
    </source>
</evidence>
<protein>
    <submittedName>
        <fullName evidence="1">Uncharacterized protein</fullName>
    </submittedName>
</protein>
<dbReference type="Proteomes" id="UP001428341">
    <property type="component" value="Unassembled WGS sequence"/>
</dbReference>